<sequence>MTYPQELREHTYFSDPSYPFNIFRIRQEPSNMGAPSLYMHWHEHFEILLMVEGRAIFHIDSKPFEAGPGDIVIVPSGALHVGYSAGIGPLHYYAIVFNAALLKSNKTTDPMHAVYIAPYLDGSLVFPIMLRHTDTTNAVFKSVLEQVIQEFEGKQRGHELLVKSQMYILFTLLSRQFMPDQLPEKVKASHSRNVDRFKKLLLYIDAHYQEPITVAQAASIVNLNPYHFCKTFKKTTGSTLIEYINFVRVNAAEKLLLESDLTVTEIAEHIGCGNPNYFTKLFKQYKGIAPSQWRKDALRS</sequence>
<dbReference type="PROSITE" id="PS01124">
    <property type="entry name" value="HTH_ARAC_FAMILY_2"/>
    <property type="match status" value="1"/>
</dbReference>
<proteinExistence type="predicted"/>
<feature type="domain" description="HTH araC/xylS-type" evidence="4">
    <location>
        <begin position="198"/>
        <end position="296"/>
    </location>
</feature>
<protein>
    <submittedName>
        <fullName evidence="5">AraC family transcriptional regulator</fullName>
    </submittedName>
</protein>
<dbReference type="Gene3D" id="2.60.120.10">
    <property type="entry name" value="Jelly Rolls"/>
    <property type="match status" value="1"/>
</dbReference>
<evidence type="ECO:0000313" key="5">
    <source>
        <dbReference type="EMBL" id="OPA79456.1"/>
    </source>
</evidence>
<accession>A0A1T2XIC3</accession>
<dbReference type="InterPro" id="IPR003313">
    <property type="entry name" value="AraC-bd"/>
</dbReference>
<evidence type="ECO:0000259" key="4">
    <source>
        <dbReference type="PROSITE" id="PS01124"/>
    </source>
</evidence>
<dbReference type="GO" id="GO:0043565">
    <property type="term" value="F:sequence-specific DNA binding"/>
    <property type="evidence" value="ECO:0007669"/>
    <property type="project" value="InterPro"/>
</dbReference>
<keyword evidence="3" id="KW-0804">Transcription</keyword>
<dbReference type="EMBL" id="MSZX01000003">
    <property type="protein sequence ID" value="OPA79456.1"/>
    <property type="molecule type" value="Genomic_DNA"/>
</dbReference>
<name>A0A1T2XIC3_9BACL</name>
<dbReference type="InterPro" id="IPR018060">
    <property type="entry name" value="HTH_AraC"/>
</dbReference>
<dbReference type="SUPFAM" id="SSF46689">
    <property type="entry name" value="Homeodomain-like"/>
    <property type="match status" value="2"/>
</dbReference>
<dbReference type="STRING" id="1324314.BVG16_10315"/>
<dbReference type="GO" id="GO:0003700">
    <property type="term" value="F:DNA-binding transcription factor activity"/>
    <property type="evidence" value="ECO:0007669"/>
    <property type="project" value="InterPro"/>
</dbReference>
<dbReference type="InterPro" id="IPR037923">
    <property type="entry name" value="HTH-like"/>
</dbReference>
<dbReference type="InterPro" id="IPR020449">
    <property type="entry name" value="Tscrpt_reg_AraC-type_HTH"/>
</dbReference>
<dbReference type="SMART" id="SM00342">
    <property type="entry name" value="HTH_ARAC"/>
    <property type="match status" value="1"/>
</dbReference>
<evidence type="ECO:0000256" key="3">
    <source>
        <dbReference type="ARBA" id="ARBA00023163"/>
    </source>
</evidence>
<dbReference type="Pfam" id="PF12833">
    <property type="entry name" value="HTH_18"/>
    <property type="match status" value="1"/>
</dbReference>
<comment type="caution">
    <text evidence="5">The sequence shown here is derived from an EMBL/GenBank/DDBJ whole genome shotgun (WGS) entry which is preliminary data.</text>
</comment>
<dbReference type="PRINTS" id="PR00032">
    <property type="entry name" value="HTHARAC"/>
</dbReference>
<dbReference type="Proteomes" id="UP000190188">
    <property type="component" value="Unassembled WGS sequence"/>
</dbReference>
<dbReference type="InterPro" id="IPR014710">
    <property type="entry name" value="RmlC-like_jellyroll"/>
</dbReference>
<dbReference type="PANTHER" id="PTHR43280">
    <property type="entry name" value="ARAC-FAMILY TRANSCRIPTIONAL REGULATOR"/>
    <property type="match status" value="1"/>
</dbReference>
<evidence type="ECO:0000256" key="1">
    <source>
        <dbReference type="ARBA" id="ARBA00023015"/>
    </source>
</evidence>
<keyword evidence="1" id="KW-0805">Transcription regulation</keyword>
<dbReference type="SUPFAM" id="SSF51215">
    <property type="entry name" value="Regulatory protein AraC"/>
    <property type="match status" value="1"/>
</dbReference>
<evidence type="ECO:0000313" key="6">
    <source>
        <dbReference type="Proteomes" id="UP000190188"/>
    </source>
</evidence>
<dbReference type="OrthoDB" id="9791615at2"/>
<dbReference type="PANTHER" id="PTHR43280:SF28">
    <property type="entry name" value="HTH-TYPE TRANSCRIPTIONAL ACTIVATOR RHAS"/>
    <property type="match status" value="1"/>
</dbReference>
<dbReference type="Gene3D" id="1.10.10.60">
    <property type="entry name" value="Homeodomain-like"/>
    <property type="match status" value="2"/>
</dbReference>
<dbReference type="InterPro" id="IPR009057">
    <property type="entry name" value="Homeodomain-like_sf"/>
</dbReference>
<evidence type="ECO:0000256" key="2">
    <source>
        <dbReference type="ARBA" id="ARBA00023125"/>
    </source>
</evidence>
<dbReference type="Pfam" id="PF02311">
    <property type="entry name" value="AraC_binding"/>
    <property type="match status" value="1"/>
</dbReference>
<reference evidence="5 6" key="1">
    <citation type="submission" date="2017-01" db="EMBL/GenBank/DDBJ databases">
        <title>Genome analysis of Paenibacillus selenitrireducens ES3-24.</title>
        <authorList>
            <person name="Xu D."/>
            <person name="Yao R."/>
            <person name="Zheng S."/>
        </authorList>
    </citation>
    <scope>NUCLEOTIDE SEQUENCE [LARGE SCALE GENOMIC DNA]</scope>
    <source>
        <strain evidence="5 6">ES3-24</strain>
    </source>
</reference>
<gene>
    <name evidence="5" type="ORF">BVG16_10315</name>
</gene>
<dbReference type="RefSeq" id="WP_078498455.1">
    <property type="nucleotide sequence ID" value="NZ_MSZX01000003.1"/>
</dbReference>
<keyword evidence="6" id="KW-1185">Reference proteome</keyword>
<organism evidence="5 6">
    <name type="scientific">Paenibacillus selenitireducens</name>
    <dbReference type="NCBI Taxonomy" id="1324314"/>
    <lineage>
        <taxon>Bacteria</taxon>
        <taxon>Bacillati</taxon>
        <taxon>Bacillota</taxon>
        <taxon>Bacilli</taxon>
        <taxon>Bacillales</taxon>
        <taxon>Paenibacillaceae</taxon>
        <taxon>Paenibacillus</taxon>
    </lineage>
</organism>
<dbReference type="AlphaFoldDB" id="A0A1T2XIC3"/>
<keyword evidence="2" id="KW-0238">DNA-binding</keyword>